<feature type="domain" description="HMA" evidence="1">
    <location>
        <begin position="1"/>
        <end position="73"/>
    </location>
</feature>
<gene>
    <name evidence="2" type="ORF">JVT61DRAFT_12505</name>
</gene>
<reference evidence="2" key="1">
    <citation type="submission" date="2021-03" db="EMBL/GenBank/DDBJ databases">
        <title>Evolutionary innovations through gain and loss of genes in the ectomycorrhizal Boletales.</title>
        <authorList>
            <person name="Wu G."/>
            <person name="Miyauchi S."/>
            <person name="Morin E."/>
            <person name="Yang Z.-L."/>
            <person name="Xu J."/>
            <person name="Martin F.M."/>
        </authorList>
    </citation>
    <scope>NUCLEOTIDE SEQUENCE</scope>
    <source>
        <strain evidence="2">BR01</strain>
    </source>
</reference>
<comment type="caution">
    <text evidence="2">The sequence shown here is derived from an EMBL/GenBank/DDBJ whole genome shotgun (WGS) entry which is preliminary data.</text>
</comment>
<dbReference type="InterPro" id="IPR006121">
    <property type="entry name" value="HMA_dom"/>
</dbReference>
<dbReference type="Pfam" id="PF00403">
    <property type="entry name" value="HMA"/>
    <property type="match status" value="1"/>
</dbReference>
<dbReference type="EMBL" id="JAGFBS010000057">
    <property type="protein sequence ID" value="KAG6370099.1"/>
    <property type="molecule type" value="Genomic_DNA"/>
</dbReference>
<evidence type="ECO:0000313" key="2">
    <source>
        <dbReference type="EMBL" id="KAG6370099.1"/>
    </source>
</evidence>
<dbReference type="Proteomes" id="UP000683000">
    <property type="component" value="Unassembled WGS sequence"/>
</dbReference>
<proteinExistence type="predicted"/>
<dbReference type="GO" id="GO:0046872">
    <property type="term" value="F:metal ion binding"/>
    <property type="evidence" value="ECO:0007669"/>
    <property type="project" value="InterPro"/>
</dbReference>
<dbReference type="SUPFAM" id="SSF55008">
    <property type="entry name" value="HMA, heavy metal-associated domain"/>
    <property type="match status" value="1"/>
</dbReference>
<dbReference type="PROSITE" id="PS50846">
    <property type="entry name" value="HMA_2"/>
    <property type="match status" value="1"/>
</dbReference>
<name>A0A8I2YDP3_9AGAM</name>
<keyword evidence="3" id="KW-1185">Reference proteome</keyword>
<dbReference type="InterPro" id="IPR036163">
    <property type="entry name" value="HMA_dom_sf"/>
</dbReference>
<dbReference type="AlphaFoldDB" id="A0A8I2YDP3"/>
<evidence type="ECO:0000313" key="3">
    <source>
        <dbReference type="Proteomes" id="UP000683000"/>
    </source>
</evidence>
<accession>A0A8I2YDP3</accession>
<evidence type="ECO:0000259" key="1">
    <source>
        <dbReference type="PROSITE" id="PS50846"/>
    </source>
</evidence>
<dbReference type="CDD" id="cd00371">
    <property type="entry name" value="HMA"/>
    <property type="match status" value="1"/>
</dbReference>
<sequence>MTCGGCSGAVSRALAKVEGMRDGCDVVKRELTMCAGITYDVSLEKQEVKVKVTGDVSYDEVLGKIKKTGKEVVSGKVVQA</sequence>
<dbReference type="OrthoDB" id="689350at2759"/>
<dbReference type="Gene3D" id="3.30.70.100">
    <property type="match status" value="1"/>
</dbReference>
<organism evidence="2 3">
    <name type="scientific">Boletus reticuloceps</name>
    <dbReference type="NCBI Taxonomy" id="495285"/>
    <lineage>
        <taxon>Eukaryota</taxon>
        <taxon>Fungi</taxon>
        <taxon>Dikarya</taxon>
        <taxon>Basidiomycota</taxon>
        <taxon>Agaricomycotina</taxon>
        <taxon>Agaricomycetes</taxon>
        <taxon>Agaricomycetidae</taxon>
        <taxon>Boletales</taxon>
        <taxon>Boletineae</taxon>
        <taxon>Boletaceae</taxon>
        <taxon>Boletoideae</taxon>
        <taxon>Boletus</taxon>
    </lineage>
</organism>
<protein>
    <submittedName>
        <fullName evidence="2">Copper chaperone taha</fullName>
    </submittedName>
</protein>